<accession>A0A0K1EQU1</accession>
<dbReference type="EMBL" id="CP012159">
    <property type="protein sequence ID" value="AKT43295.1"/>
    <property type="molecule type" value="Genomic_DNA"/>
</dbReference>
<reference evidence="2 3" key="1">
    <citation type="submission" date="2015-07" db="EMBL/GenBank/DDBJ databases">
        <title>Genome analysis of myxobacterium Chondromyces crocatus Cm c5 reveals a high potential for natural compound synthesis and the genetic basis for the loss of fruiting body formation.</title>
        <authorList>
            <person name="Zaburannyi N."/>
            <person name="Bunk B."/>
            <person name="Maier J."/>
            <person name="Overmann J."/>
            <person name="Mueller R."/>
        </authorList>
    </citation>
    <scope>NUCLEOTIDE SEQUENCE [LARGE SCALE GENOMIC DNA]</scope>
    <source>
        <strain evidence="2 3">Cm c5</strain>
    </source>
</reference>
<dbReference type="PATRIC" id="fig|52.7.peg.8275"/>
<dbReference type="OrthoDB" id="9856630at2"/>
<name>A0A0K1EQU1_CHOCO</name>
<dbReference type="KEGG" id="ccro:CMC5_075270"/>
<dbReference type="STRING" id="52.CMC5_075270"/>
<evidence type="ECO:0000256" key="1">
    <source>
        <dbReference type="SAM" id="MobiDB-lite"/>
    </source>
</evidence>
<proteinExistence type="predicted"/>
<gene>
    <name evidence="2" type="ORF">CMC5_075270</name>
</gene>
<evidence type="ECO:0000313" key="3">
    <source>
        <dbReference type="Proteomes" id="UP000067626"/>
    </source>
</evidence>
<feature type="region of interest" description="Disordered" evidence="1">
    <location>
        <begin position="185"/>
        <end position="232"/>
    </location>
</feature>
<dbReference type="AlphaFoldDB" id="A0A0K1EQU1"/>
<evidence type="ECO:0000313" key="2">
    <source>
        <dbReference type="EMBL" id="AKT43295.1"/>
    </source>
</evidence>
<feature type="compositionally biased region" description="Acidic residues" evidence="1">
    <location>
        <begin position="210"/>
        <end position="224"/>
    </location>
</feature>
<feature type="compositionally biased region" description="Acidic residues" evidence="1">
    <location>
        <begin position="188"/>
        <end position="202"/>
    </location>
</feature>
<sequence length="232" mass="24537">MSIDAIAVLRPRDPAVLEPYLDLDEDSEESEGLYAEALDDGSFLVHTFQEYALFAEDAGAGQEWLAQFGEDVGDIHDDPRGILFFPDSIEPEGQTYEAVVAEVGEQGVWVSMAALVPAEVEGEGSALPFAAAGMAGMGLREVADLAQQLLSSFDLGALISAEDPTKALAEMQRKIGAQFGASGAFAEFADDAEEGDAEEGDAGEGRYDDEFPSDDEFPGDDEDEGSGKPGGR</sequence>
<dbReference type="RefSeq" id="WP_050434785.1">
    <property type="nucleotide sequence ID" value="NZ_CP012159.1"/>
</dbReference>
<protein>
    <submittedName>
        <fullName evidence="2">Uncharacterized protein</fullName>
    </submittedName>
</protein>
<dbReference type="Proteomes" id="UP000067626">
    <property type="component" value="Chromosome"/>
</dbReference>
<organism evidence="2 3">
    <name type="scientific">Chondromyces crocatus</name>
    <dbReference type="NCBI Taxonomy" id="52"/>
    <lineage>
        <taxon>Bacteria</taxon>
        <taxon>Pseudomonadati</taxon>
        <taxon>Myxococcota</taxon>
        <taxon>Polyangia</taxon>
        <taxon>Polyangiales</taxon>
        <taxon>Polyangiaceae</taxon>
        <taxon>Chondromyces</taxon>
    </lineage>
</organism>
<keyword evidence="3" id="KW-1185">Reference proteome</keyword>